<feature type="chain" id="PRO_5021457062" description="Alginate lyase domain-containing protein" evidence="3">
    <location>
        <begin position="37"/>
        <end position="447"/>
    </location>
</feature>
<comment type="caution">
    <text evidence="5">The sequence shown here is derived from an EMBL/GenBank/DDBJ whole genome shotgun (WGS) entry which is preliminary data.</text>
</comment>
<protein>
    <recommendedName>
        <fullName evidence="4">Alginate lyase domain-containing protein</fullName>
    </recommendedName>
</protein>
<dbReference type="SUPFAM" id="SSF48230">
    <property type="entry name" value="Chondroitin AC/alginate lyase"/>
    <property type="match status" value="1"/>
</dbReference>
<dbReference type="Gene3D" id="1.50.10.100">
    <property type="entry name" value="Chondroitin AC/alginate lyase"/>
    <property type="match status" value="1"/>
</dbReference>
<evidence type="ECO:0000313" key="5">
    <source>
        <dbReference type="EMBL" id="TPE52099.1"/>
    </source>
</evidence>
<evidence type="ECO:0000259" key="4">
    <source>
        <dbReference type="Pfam" id="PF05426"/>
    </source>
</evidence>
<accession>A0A501WRK9</accession>
<evidence type="ECO:0000313" key="6">
    <source>
        <dbReference type="Proteomes" id="UP000319255"/>
    </source>
</evidence>
<feature type="signal peptide" evidence="3">
    <location>
        <begin position="1"/>
        <end position="36"/>
    </location>
</feature>
<dbReference type="OrthoDB" id="7210452at2"/>
<feature type="domain" description="Alginate lyase" evidence="4">
    <location>
        <begin position="191"/>
        <end position="344"/>
    </location>
</feature>
<sequence>MIRARPARPTRPARRFAARAGLALLALILAATGVAAQEAPDAALPEGVERYTKSRSDCFLPGERRDYDKWIAQFRQPLAGCDVGVIAPPRVIQSHRLYKERSGWIVDCVGMRQKEFATRFIDTYLGEIVSRAEEAETSPAAATCGANMLRVWAEADAMTEIGDGGYEGQSELKISWTFGGLSAAYFIHPKLREAAREIRTADGGTADQEILAWFRKLSGPVSAQIDRERAENNEDNLQYWRGYAILPTAFMTGDAELTRQSRRVFDAALGQVVMGSKDPADDGWLPYEMERGPRALLYQMYATTPVLAMALLSKSEGCGFLAGEEARARLTMMLTRVLEGWSDPTIVSAQVARYGRNGKRLRQIRTGTPRRAARLLYLANQIDPKLYEAVDRNLAAFTGEPSPVFKPTTGAKAGNDRLGGDYRDIAAAAERPGPPPAAIAGVCRAKG</sequence>
<keyword evidence="1 3" id="KW-0732">Signal</keyword>
<dbReference type="Proteomes" id="UP000319255">
    <property type="component" value="Unassembled WGS sequence"/>
</dbReference>
<dbReference type="RefSeq" id="WP_140453341.1">
    <property type="nucleotide sequence ID" value="NZ_VFRP01000004.1"/>
</dbReference>
<organism evidence="5 6">
    <name type="scientific">Amaricoccus solimangrovi</name>
    <dbReference type="NCBI Taxonomy" id="2589815"/>
    <lineage>
        <taxon>Bacteria</taxon>
        <taxon>Pseudomonadati</taxon>
        <taxon>Pseudomonadota</taxon>
        <taxon>Alphaproteobacteria</taxon>
        <taxon>Rhodobacterales</taxon>
        <taxon>Paracoccaceae</taxon>
        <taxon>Amaricoccus</taxon>
    </lineage>
</organism>
<reference evidence="5 6" key="1">
    <citation type="submission" date="2019-06" db="EMBL/GenBank/DDBJ databases">
        <title>A novel bacterium of genus Amaricoccus, isolated from marine sediment.</title>
        <authorList>
            <person name="Huang H."/>
            <person name="Mo K."/>
            <person name="Hu Y."/>
        </authorList>
    </citation>
    <scope>NUCLEOTIDE SEQUENCE [LARGE SCALE GENOMIC DNA]</scope>
    <source>
        <strain evidence="5 6">HB172011</strain>
    </source>
</reference>
<evidence type="ECO:0000256" key="3">
    <source>
        <dbReference type="SAM" id="SignalP"/>
    </source>
</evidence>
<evidence type="ECO:0000256" key="1">
    <source>
        <dbReference type="ARBA" id="ARBA00022729"/>
    </source>
</evidence>
<dbReference type="Pfam" id="PF05426">
    <property type="entry name" value="Alginate_lyase"/>
    <property type="match status" value="1"/>
</dbReference>
<dbReference type="GO" id="GO:0016829">
    <property type="term" value="F:lyase activity"/>
    <property type="evidence" value="ECO:0007669"/>
    <property type="project" value="UniProtKB-KW"/>
</dbReference>
<dbReference type="InterPro" id="IPR008929">
    <property type="entry name" value="Chondroitin_lyas"/>
</dbReference>
<name>A0A501WRK9_9RHOB</name>
<proteinExistence type="predicted"/>
<keyword evidence="2" id="KW-0456">Lyase</keyword>
<dbReference type="AlphaFoldDB" id="A0A501WRK9"/>
<keyword evidence="6" id="KW-1185">Reference proteome</keyword>
<evidence type="ECO:0000256" key="2">
    <source>
        <dbReference type="ARBA" id="ARBA00023239"/>
    </source>
</evidence>
<dbReference type="InterPro" id="IPR008397">
    <property type="entry name" value="Alginate_lyase_dom"/>
</dbReference>
<dbReference type="EMBL" id="VFRP01000004">
    <property type="protein sequence ID" value="TPE52099.1"/>
    <property type="molecule type" value="Genomic_DNA"/>
</dbReference>
<dbReference type="GO" id="GO:0042597">
    <property type="term" value="C:periplasmic space"/>
    <property type="evidence" value="ECO:0007669"/>
    <property type="project" value="InterPro"/>
</dbReference>
<gene>
    <name evidence="5" type="ORF">FJM51_06635</name>
</gene>